<dbReference type="GO" id="GO:0031388">
    <property type="term" value="P:organic acid phosphorylation"/>
    <property type="evidence" value="ECO:0007669"/>
    <property type="project" value="UniProtKB-UniRule"/>
</dbReference>
<dbReference type="PANTHER" id="PTHR21599">
    <property type="entry name" value="GLYCERATE KINASE"/>
    <property type="match status" value="1"/>
</dbReference>
<evidence type="ECO:0000256" key="3">
    <source>
        <dbReference type="ARBA" id="ARBA00022777"/>
    </source>
</evidence>
<comment type="caution">
    <text evidence="5">The sequence shown here is derived from an EMBL/GenBank/DDBJ whole genome shotgun (WGS) entry which is preliminary data.</text>
</comment>
<accession>A0A0F5I4Y6</accession>
<sequence length="393" mass="41879">MNILVVPSGFKECLNAERAADCIERGIKNTLPTACITAIPMTDGGEGFTETMVNLTEGELHYRTVTGPIGQKLEASIGILGDTKEKTAVIEMASAAGLRHVPRDHRNPLKTTTYGVGELIKAALDLEAEHILIGCGDSGTSDGGIGMARALGVRFYDTSNQEIKEPGAERLSSLARIDMAGLDERIANVQIDAACNWSNVLCGSTGVARVFGPQKGAAPEQVECLEKGLEQYAKVIEDQFGIDMRQAPGSGASGGLGTGLQMLLGARLHCRYDVIFPYLHLDKYLQKADLVITAEGSIDGQTPNGKIPAEVGRRAMKRGIPVIALAGTIGRDASHNYGCGIHAYASILQKPVSLDEAFQSAEEWLTETTESMIRIIQVGSLLAEKQLRAGEVS</sequence>
<evidence type="ECO:0000256" key="1">
    <source>
        <dbReference type="ARBA" id="ARBA00006284"/>
    </source>
</evidence>
<dbReference type="Gene3D" id="3.40.50.10350">
    <property type="entry name" value="Glycerate kinase, domain 1"/>
    <property type="match status" value="1"/>
</dbReference>
<keyword evidence="2 4" id="KW-0808">Transferase</keyword>
<dbReference type="InterPro" id="IPR004381">
    <property type="entry name" value="Glycerate_kinase"/>
</dbReference>
<dbReference type="Proteomes" id="UP000031563">
    <property type="component" value="Unassembled WGS sequence"/>
</dbReference>
<evidence type="ECO:0000313" key="6">
    <source>
        <dbReference type="Proteomes" id="UP000031563"/>
    </source>
</evidence>
<organism evidence="5 6">
    <name type="scientific">Bacillus thermotolerans</name>
    <name type="common">Quasibacillus thermotolerans</name>
    <dbReference type="NCBI Taxonomy" id="1221996"/>
    <lineage>
        <taxon>Bacteria</taxon>
        <taxon>Bacillati</taxon>
        <taxon>Bacillota</taxon>
        <taxon>Bacilli</taxon>
        <taxon>Bacillales</taxon>
        <taxon>Bacillaceae</taxon>
        <taxon>Bacillus</taxon>
    </lineage>
</organism>
<dbReference type="NCBIfam" id="TIGR00045">
    <property type="entry name" value="glycerate kinase"/>
    <property type="match status" value="1"/>
</dbReference>
<name>A0A0F5I4Y6_BACTR</name>
<dbReference type="SUPFAM" id="SSF110738">
    <property type="entry name" value="Glycerate kinase I"/>
    <property type="match status" value="1"/>
</dbReference>
<evidence type="ECO:0000256" key="4">
    <source>
        <dbReference type="PIRNR" id="PIRNR006078"/>
    </source>
</evidence>
<dbReference type="GO" id="GO:0008887">
    <property type="term" value="F:glycerate kinase activity"/>
    <property type="evidence" value="ECO:0007669"/>
    <property type="project" value="UniProtKB-UniRule"/>
</dbReference>
<dbReference type="InterPro" id="IPR018197">
    <property type="entry name" value="Glycerate_kinase_RE-like"/>
</dbReference>
<dbReference type="InterPro" id="IPR018193">
    <property type="entry name" value="Glyc_kinase_flavodox-like_fold"/>
</dbReference>
<dbReference type="Pfam" id="PF02595">
    <property type="entry name" value="Gly_kinase"/>
    <property type="match status" value="1"/>
</dbReference>
<dbReference type="STRING" id="1221996.QY95_01830"/>
<gene>
    <name evidence="5" type="ORF">QY95_01830</name>
</gene>
<reference evidence="5" key="1">
    <citation type="submission" date="2015-02" db="EMBL/GenBank/DDBJ databases">
        <title>Genome Assembly of Bacillaceae bacterium MTCC 8252.</title>
        <authorList>
            <person name="Verma A."/>
            <person name="Khatri I."/>
            <person name="Mual P."/>
            <person name="Subramanian S."/>
            <person name="Krishnamurthi S."/>
        </authorList>
    </citation>
    <scope>NUCLEOTIDE SEQUENCE [LARGE SCALE GENOMIC DNA]</scope>
    <source>
        <strain evidence="5">MTCC 8252</strain>
    </source>
</reference>
<keyword evidence="6" id="KW-1185">Reference proteome</keyword>
<evidence type="ECO:0000256" key="2">
    <source>
        <dbReference type="ARBA" id="ARBA00022679"/>
    </source>
</evidence>
<comment type="similarity">
    <text evidence="1 4">Belongs to the glycerate kinase type-1 family.</text>
</comment>
<dbReference type="PIRSF" id="PIRSF006078">
    <property type="entry name" value="GlxK"/>
    <property type="match status" value="1"/>
</dbReference>
<dbReference type="InterPro" id="IPR036129">
    <property type="entry name" value="Glycerate_kinase_sf"/>
</dbReference>
<dbReference type="EMBL" id="JWIR02000032">
    <property type="protein sequence ID" value="KKB40197.1"/>
    <property type="molecule type" value="Genomic_DNA"/>
</dbReference>
<protein>
    <submittedName>
        <fullName evidence="5">Glycerate kinase</fullName>
    </submittedName>
</protein>
<dbReference type="PANTHER" id="PTHR21599:SF0">
    <property type="entry name" value="GLYCERATE KINASE"/>
    <property type="match status" value="1"/>
</dbReference>
<dbReference type="OrthoDB" id="9774290at2"/>
<evidence type="ECO:0000313" key="5">
    <source>
        <dbReference type="EMBL" id="KKB40197.1"/>
    </source>
</evidence>
<keyword evidence="3 4" id="KW-0418">Kinase</keyword>
<dbReference type="Gene3D" id="3.90.1510.10">
    <property type="entry name" value="Glycerate kinase, domain 2"/>
    <property type="match status" value="1"/>
</dbReference>
<dbReference type="AlphaFoldDB" id="A0A0F5I4Y6"/>
<proteinExistence type="inferred from homology"/>
<dbReference type="RefSeq" id="WP_040047805.1">
    <property type="nucleotide sequence ID" value="NZ_JWIR02000032.1"/>
</dbReference>